<evidence type="ECO:0000313" key="3">
    <source>
        <dbReference type="Proteomes" id="UP000625711"/>
    </source>
</evidence>
<evidence type="ECO:0000256" key="1">
    <source>
        <dbReference type="SAM" id="MobiDB-lite"/>
    </source>
</evidence>
<protein>
    <submittedName>
        <fullName evidence="2">Uncharacterized protein</fullName>
    </submittedName>
</protein>
<dbReference type="EMBL" id="JAACXV010013729">
    <property type="protein sequence ID" value="KAF7272680.1"/>
    <property type="molecule type" value="Genomic_DNA"/>
</dbReference>
<dbReference type="Proteomes" id="UP000625711">
    <property type="component" value="Unassembled WGS sequence"/>
</dbReference>
<sequence length="87" mass="9825">MGTEQKETTKNPNEPLVQSNYAKRLKTPKSSKFPTTFNKARVLTTKRPLAARRDRKKNIGGGKQKNWNADRSWRDAAHTERTTIGGG</sequence>
<feature type="region of interest" description="Disordered" evidence="1">
    <location>
        <begin position="1"/>
        <end position="87"/>
    </location>
</feature>
<gene>
    <name evidence="2" type="ORF">GWI33_014563</name>
</gene>
<name>A0A834I749_RHYFE</name>
<keyword evidence="3" id="KW-1185">Reference proteome</keyword>
<feature type="compositionally biased region" description="Basic and acidic residues" evidence="1">
    <location>
        <begin position="71"/>
        <end position="81"/>
    </location>
</feature>
<dbReference type="AlphaFoldDB" id="A0A834I749"/>
<evidence type="ECO:0000313" key="2">
    <source>
        <dbReference type="EMBL" id="KAF7272680.1"/>
    </source>
</evidence>
<proteinExistence type="predicted"/>
<accession>A0A834I749</accession>
<comment type="caution">
    <text evidence="2">The sequence shown here is derived from an EMBL/GenBank/DDBJ whole genome shotgun (WGS) entry which is preliminary data.</text>
</comment>
<reference evidence="2" key="1">
    <citation type="submission" date="2020-08" db="EMBL/GenBank/DDBJ databases">
        <title>Genome sequencing and assembly of the red palm weevil Rhynchophorus ferrugineus.</title>
        <authorList>
            <person name="Dias G.B."/>
            <person name="Bergman C.M."/>
            <person name="Manee M."/>
        </authorList>
    </citation>
    <scope>NUCLEOTIDE SEQUENCE</scope>
    <source>
        <strain evidence="2">AA-2017</strain>
        <tissue evidence="2">Whole larva</tissue>
    </source>
</reference>
<feature type="compositionally biased region" description="Basic residues" evidence="1">
    <location>
        <begin position="49"/>
        <end position="58"/>
    </location>
</feature>
<feature type="compositionally biased region" description="Polar residues" evidence="1">
    <location>
        <begin position="10"/>
        <end position="21"/>
    </location>
</feature>
<organism evidence="2 3">
    <name type="scientific">Rhynchophorus ferrugineus</name>
    <name type="common">Red palm weevil</name>
    <name type="synonym">Curculio ferrugineus</name>
    <dbReference type="NCBI Taxonomy" id="354439"/>
    <lineage>
        <taxon>Eukaryota</taxon>
        <taxon>Metazoa</taxon>
        <taxon>Ecdysozoa</taxon>
        <taxon>Arthropoda</taxon>
        <taxon>Hexapoda</taxon>
        <taxon>Insecta</taxon>
        <taxon>Pterygota</taxon>
        <taxon>Neoptera</taxon>
        <taxon>Endopterygota</taxon>
        <taxon>Coleoptera</taxon>
        <taxon>Polyphaga</taxon>
        <taxon>Cucujiformia</taxon>
        <taxon>Curculionidae</taxon>
        <taxon>Dryophthorinae</taxon>
        <taxon>Rhynchophorus</taxon>
    </lineage>
</organism>